<name>A0AAW5CBL2_9FIRM</name>
<dbReference type="RefSeq" id="WP_165642187.1">
    <property type="nucleotide sequence ID" value="NZ_JAAITT010000015.1"/>
</dbReference>
<dbReference type="Gene3D" id="2.60.40.1630">
    <property type="entry name" value="bacillus anthracis domain"/>
    <property type="match status" value="1"/>
</dbReference>
<keyword evidence="6" id="KW-1185">Reference proteome</keyword>
<evidence type="ECO:0000256" key="2">
    <source>
        <dbReference type="SAM" id="Phobius"/>
    </source>
</evidence>
<proteinExistence type="predicted"/>
<dbReference type="EMBL" id="JAKNGE010000062">
    <property type="protein sequence ID" value="MCG4749378.1"/>
    <property type="molecule type" value="Genomic_DNA"/>
</dbReference>
<comment type="caution">
    <text evidence="4">The sequence shown here is derived from an EMBL/GenBank/DDBJ whole genome shotgun (WGS) entry which is preliminary data.</text>
</comment>
<evidence type="ECO:0000313" key="6">
    <source>
        <dbReference type="Proteomes" id="UP000669239"/>
    </source>
</evidence>
<evidence type="ECO:0000256" key="1">
    <source>
        <dbReference type="SAM" id="MobiDB-lite"/>
    </source>
</evidence>
<gene>
    <name evidence="5" type="ORF">G5B36_11895</name>
    <name evidence="4" type="ORF">L0N08_28635</name>
</gene>
<sequence>MKNKDIIKTLQKEIEIPDIVQKKADAAFAAIRREAGNSRSGSPMVNHPADGEEDSGQRRSRRKKGIHRHPGRKIWIAAAAAVLAVGTITAVADYMKRSKSLTEGMQVTDQQQIQMQEKHLSSIVNQSCTDQGITVTAVDSITDNYYTHIAFRVEGYKVDTGIQPDFGTIQVTVDGNNGYNEASPEDSFNYVAGFYNGFIMGEDGKIIHADGSPIQTDEAGNLIENYTMDDGTMEYQITLSNTQKRGFFINKPVHVELSGLGTVARAAYENEINGTWTFDLTLSGSPELKECSLNTPLGSTGASVVKAEISPISLGVEYEFPRQMEPGTATDENGQVTETQFHAEPPRLMGVRMKDGTMYPYIYLGPGSAGYESEESSRYRTMFAIDRVLDVEQVESLLFEKPASERGTTPEEMFYMVPVG</sequence>
<reference evidence="4" key="3">
    <citation type="submission" date="2022-01" db="EMBL/GenBank/DDBJ databases">
        <title>Collection of gut derived symbiotic bacterial strains cultured from healthy donors.</title>
        <authorList>
            <person name="Lin H."/>
            <person name="Kohout C."/>
            <person name="Waligurski E."/>
            <person name="Pamer E.G."/>
        </authorList>
    </citation>
    <scope>NUCLEOTIDE SEQUENCE</scope>
    <source>
        <strain evidence="4">DFI.6.55</strain>
    </source>
</reference>
<reference evidence="5" key="2">
    <citation type="submission" date="2020-02" db="EMBL/GenBank/DDBJ databases">
        <authorList>
            <person name="Littmann E."/>
            <person name="Sorbara M."/>
        </authorList>
    </citation>
    <scope>NUCLEOTIDE SEQUENCE</scope>
    <source>
        <strain evidence="5">MSK.1.17</strain>
    </source>
</reference>
<keyword evidence="2" id="KW-1133">Transmembrane helix</keyword>
<dbReference type="Proteomes" id="UP000669239">
    <property type="component" value="Unassembled WGS sequence"/>
</dbReference>
<dbReference type="InterPro" id="IPR025436">
    <property type="entry name" value="DUF4179"/>
</dbReference>
<dbReference type="EMBL" id="JAAITT010000015">
    <property type="protein sequence ID" value="NSJ49403.1"/>
    <property type="molecule type" value="Genomic_DNA"/>
</dbReference>
<reference evidence="5 6" key="1">
    <citation type="journal article" date="2020" name="Cell Host Microbe">
        <title>Functional and Genomic Variation between Human-Derived Isolates of Lachnospiraceae Reveals Inter- and Intra-Species Diversity.</title>
        <authorList>
            <person name="Sorbara M.T."/>
            <person name="Littmann E.R."/>
            <person name="Fontana E."/>
            <person name="Moody T.U."/>
            <person name="Kohout C.E."/>
            <person name="Gjonbalaj M."/>
            <person name="Eaton V."/>
            <person name="Seok R."/>
            <person name="Leiner I.M."/>
            <person name="Pamer E.G."/>
        </authorList>
    </citation>
    <scope>NUCLEOTIDE SEQUENCE [LARGE SCALE GENOMIC DNA]</scope>
    <source>
        <strain evidence="5 6">MSK.1.17</strain>
    </source>
</reference>
<feature type="transmembrane region" description="Helical" evidence="2">
    <location>
        <begin position="74"/>
        <end position="95"/>
    </location>
</feature>
<dbReference type="Pfam" id="PF13786">
    <property type="entry name" value="DUF4179"/>
    <property type="match status" value="1"/>
</dbReference>
<feature type="compositionally biased region" description="Basic residues" evidence="1">
    <location>
        <begin position="58"/>
        <end position="69"/>
    </location>
</feature>
<evidence type="ECO:0000313" key="5">
    <source>
        <dbReference type="EMBL" id="NSJ49403.1"/>
    </source>
</evidence>
<accession>A0AAW5CBL2</accession>
<protein>
    <submittedName>
        <fullName evidence="4">DUF4179 domain-containing protein</fullName>
    </submittedName>
</protein>
<dbReference type="AlphaFoldDB" id="A0AAW5CBL2"/>
<evidence type="ECO:0000313" key="4">
    <source>
        <dbReference type="EMBL" id="MCG4749378.1"/>
    </source>
</evidence>
<keyword evidence="2" id="KW-0472">Membrane</keyword>
<dbReference type="Proteomes" id="UP001299608">
    <property type="component" value="Unassembled WGS sequence"/>
</dbReference>
<evidence type="ECO:0000259" key="3">
    <source>
        <dbReference type="Pfam" id="PF13786"/>
    </source>
</evidence>
<keyword evidence="2" id="KW-0812">Transmembrane</keyword>
<evidence type="ECO:0000313" key="7">
    <source>
        <dbReference type="Proteomes" id="UP001299608"/>
    </source>
</evidence>
<feature type="region of interest" description="Disordered" evidence="1">
    <location>
        <begin position="32"/>
        <end position="69"/>
    </location>
</feature>
<organism evidence="4 7">
    <name type="scientific">Enterocloster aldenensis</name>
    <dbReference type="NCBI Taxonomy" id="358742"/>
    <lineage>
        <taxon>Bacteria</taxon>
        <taxon>Bacillati</taxon>
        <taxon>Bacillota</taxon>
        <taxon>Clostridia</taxon>
        <taxon>Lachnospirales</taxon>
        <taxon>Lachnospiraceae</taxon>
        <taxon>Enterocloster</taxon>
    </lineage>
</organism>
<feature type="domain" description="DUF4179" evidence="3">
    <location>
        <begin position="73"/>
        <end position="154"/>
    </location>
</feature>